<keyword evidence="2" id="KW-0489">Methyltransferase</keyword>
<feature type="domain" description="Methyltransferase FkbM" evidence="1">
    <location>
        <begin position="181"/>
        <end position="248"/>
    </location>
</feature>
<dbReference type="InterPro" id="IPR029063">
    <property type="entry name" value="SAM-dependent_MTases_sf"/>
</dbReference>
<organism evidence="2 3">
    <name type="scientific">Algoriphagus namhaensis</name>
    <dbReference type="NCBI Taxonomy" id="915353"/>
    <lineage>
        <taxon>Bacteria</taxon>
        <taxon>Pseudomonadati</taxon>
        <taxon>Bacteroidota</taxon>
        <taxon>Cytophagia</taxon>
        <taxon>Cytophagales</taxon>
        <taxon>Cyclobacteriaceae</taxon>
        <taxon>Algoriphagus</taxon>
    </lineage>
</organism>
<dbReference type="SUPFAM" id="SSF53335">
    <property type="entry name" value="S-adenosyl-L-methionine-dependent methyltransferases"/>
    <property type="match status" value="1"/>
</dbReference>
<dbReference type="GO" id="GO:0008168">
    <property type="term" value="F:methyltransferase activity"/>
    <property type="evidence" value="ECO:0007669"/>
    <property type="project" value="UniProtKB-KW"/>
</dbReference>
<comment type="caution">
    <text evidence="2">The sequence shown here is derived from an EMBL/GenBank/DDBJ whole genome shotgun (WGS) entry which is preliminary data.</text>
</comment>
<dbReference type="InterPro" id="IPR006342">
    <property type="entry name" value="FkbM_mtfrase"/>
</dbReference>
<accession>A0ABV8ASF2</accession>
<evidence type="ECO:0000259" key="1">
    <source>
        <dbReference type="Pfam" id="PF05050"/>
    </source>
</evidence>
<evidence type="ECO:0000313" key="3">
    <source>
        <dbReference type="Proteomes" id="UP001595805"/>
    </source>
</evidence>
<gene>
    <name evidence="2" type="ORF">ACFOSV_12025</name>
</gene>
<reference evidence="3" key="1">
    <citation type="journal article" date="2019" name="Int. J. Syst. Evol. Microbiol.">
        <title>The Global Catalogue of Microorganisms (GCM) 10K type strain sequencing project: providing services to taxonomists for standard genome sequencing and annotation.</title>
        <authorList>
            <consortium name="The Broad Institute Genomics Platform"/>
            <consortium name="The Broad Institute Genome Sequencing Center for Infectious Disease"/>
            <person name="Wu L."/>
            <person name="Ma J."/>
        </authorList>
    </citation>
    <scope>NUCLEOTIDE SEQUENCE [LARGE SCALE GENOMIC DNA]</scope>
    <source>
        <strain evidence="3">CCUG 60523</strain>
    </source>
</reference>
<dbReference type="RefSeq" id="WP_377906260.1">
    <property type="nucleotide sequence ID" value="NZ_JBHRZS010000007.1"/>
</dbReference>
<dbReference type="Gene3D" id="3.40.50.150">
    <property type="entry name" value="Vaccinia Virus protein VP39"/>
    <property type="match status" value="1"/>
</dbReference>
<dbReference type="GO" id="GO:0032259">
    <property type="term" value="P:methylation"/>
    <property type="evidence" value="ECO:0007669"/>
    <property type="project" value="UniProtKB-KW"/>
</dbReference>
<protein>
    <submittedName>
        <fullName evidence="2">FkbM family methyltransferase</fullName>
    </submittedName>
</protein>
<sequence>MKFYFLRKKWERNRVKRKILSYLKSRKNLNDEEKEVYQGLESFGLRVFPYEFENRYRQLNVDIQFQDGFPFVKVGDKSLFFKKGWSADKSSNYYKSLILEQDPSSPHLYCDSKFQIQPDEIVIDIGVAEGSFTFDNIDKALKYYVFEKERSWIDPLKLTFEPFQNKVKIVEKLVSNFTSDESVKLDDFLEFYSNKIFIKIDVDGSEREVLEGMEGILKANQDVRLVICTYHKQNDLKDFLELFQKLGFNHQVSKGFMVFFYDKELSPPYLRRGVLRVWK</sequence>
<name>A0ABV8ASF2_9BACT</name>
<keyword evidence="2" id="KW-0808">Transferase</keyword>
<proteinExistence type="predicted"/>
<keyword evidence="3" id="KW-1185">Reference proteome</keyword>
<dbReference type="Proteomes" id="UP001595805">
    <property type="component" value="Unassembled WGS sequence"/>
</dbReference>
<evidence type="ECO:0000313" key="2">
    <source>
        <dbReference type="EMBL" id="MFC3880913.1"/>
    </source>
</evidence>
<dbReference type="Pfam" id="PF05050">
    <property type="entry name" value="Methyltransf_21"/>
    <property type="match status" value="1"/>
</dbReference>
<dbReference type="EMBL" id="JBHRZS010000007">
    <property type="protein sequence ID" value="MFC3880913.1"/>
    <property type="molecule type" value="Genomic_DNA"/>
</dbReference>